<dbReference type="Pfam" id="PF12697">
    <property type="entry name" value="Abhydrolase_6"/>
    <property type="match status" value="1"/>
</dbReference>
<evidence type="ECO:0000313" key="3">
    <source>
        <dbReference type="EMBL" id="NHO38728.1"/>
    </source>
</evidence>
<dbReference type="PANTHER" id="PTHR46438">
    <property type="entry name" value="ALPHA/BETA-HYDROLASES SUPERFAMILY PROTEIN"/>
    <property type="match status" value="1"/>
</dbReference>
<keyword evidence="5" id="KW-1185">Reference proteome</keyword>
<reference evidence="2" key="2">
    <citation type="submission" date="2014-09" db="EMBL/GenBank/DDBJ databases">
        <authorList>
            <person name="Magalhaes I.L.F."/>
            <person name="Oliveira U."/>
            <person name="Santos F.R."/>
            <person name="Vidigal T.H.D.A."/>
            <person name="Brescovit A.D."/>
            <person name="Santos A.J."/>
        </authorList>
    </citation>
    <scope>NUCLEOTIDE SEQUENCE</scope>
    <source>
        <strain evidence="2">LMG 23848T</strain>
    </source>
</reference>
<name>A0A0U5F3A8_9PROT</name>
<dbReference type="EC" id="2.3.1.12" evidence="2"/>
<dbReference type="OrthoDB" id="9780765at2"/>
<dbReference type="GO" id="GO:0016787">
    <property type="term" value="F:hydrolase activity"/>
    <property type="evidence" value="ECO:0007669"/>
    <property type="project" value="UniProtKB-KW"/>
</dbReference>
<dbReference type="Proteomes" id="UP000068250">
    <property type="component" value="Chromosome I"/>
</dbReference>
<evidence type="ECO:0000313" key="2">
    <source>
        <dbReference type="EMBL" id="CEF55005.1"/>
    </source>
</evidence>
<keyword evidence="3" id="KW-0378">Hydrolase</keyword>
<dbReference type="SUPFAM" id="SSF53474">
    <property type="entry name" value="alpha/beta-Hydrolases"/>
    <property type="match status" value="1"/>
</dbReference>
<dbReference type="PANTHER" id="PTHR46438:SF11">
    <property type="entry name" value="LIPASE-RELATED"/>
    <property type="match status" value="1"/>
</dbReference>
<dbReference type="STRING" id="431306.AGA_1097"/>
<reference evidence="4" key="1">
    <citation type="submission" date="2014-09" db="EMBL/GenBank/DDBJ databases">
        <authorList>
            <person name="Illeghems K.G."/>
        </authorList>
    </citation>
    <scope>NUCLEOTIDE SEQUENCE [LARGE SCALE GENOMIC DNA]</scope>
    <source>
        <strain evidence="4">LMG 23848T</strain>
    </source>
</reference>
<dbReference type="EMBL" id="WOTE01000001">
    <property type="protein sequence ID" value="NHO38728.1"/>
    <property type="molecule type" value="Genomic_DNA"/>
</dbReference>
<sequence length="273" mass="28913">MIKQDVQTETFLLRLGGQAVHVRQMGAGAGLPLVLVHGFGGSLTNWQLTQHVLATSRRVIAFDLPGHGKSSALATTPTLAHFADVASRVLAGLGVGKAHILGHSLGGGIAMSMLKTYPQQVASLSLLAPAGLGRDVNMAFITGFIEANTVADMSAAMAMAVYNPKLIGRKVAEFLVEARAVPGAREALRTVAQTCFPHGEQANNLRPVLQSPSCPVHIIWGQEDRVLPVTQAQGVPAHVPCRFLQGTGHLPHIEQADVVHAAVKDFLRVCEKT</sequence>
<dbReference type="Proteomes" id="UP000657200">
    <property type="component" value="Unassembled WGS sequence"/>
</dbReference>
<protein>
    <submittedName>
        <fullName evidence="3">Alpha/beta fold hydrolase</fullName>
    </submittedName>
    <submittedName>
        <fullName evidence="2">Pyruvate dehydrogenase E2 component (Dihydrolipoamide acetyltransferase)</fullName>
        <ecNumber evidence="2">2.3.1.12</ecNumber>
    </submittedName>
</protein>
<evidence type="ECO:0000259" key="1">
    <source>
        <dbReference type="Pfam" id="PF12697"/>
    </source>
</evidence>
<accession>A0A0U5F3A8</accession>
<dbReference type="RefSeq" id="WP_059023291.1">
    <property type="nucleotide sequence ID" value="NZ_LN609302.1"/>
</dbReference>
<reference evidence="3 5" key="3">
    <citation type="journal article" date="2020" name="Int. J. Syst. Evol. Microbiol.">
        <title>Novel acetic acid bacteria from cider fermentations: Acetobacter conturbans sp. nov. and Acetobacter fallax sp. nov.</title>
        <authorList>
            <person name="Sombolestani A.S."/>
            <person name="Cleenwerck I."/>
            <person name="Cnockaert M."/>
            <person name="Borremans W."/>
            <person name="Wieme A.D."/>
            <person name="De Vuyst L."/>
            <person name="Vandamme P."/>
        </authorList>
    </citation>
    <scope>NUCLEOTIDE SEQUENCE [LARGE SCALE GENOMIC DNA]</scope>
    <source>
        <strain evidence="3 5">LMG 23848</strain>
    </source>
</reference>
<dbReference type="PRINTS" id="PR00111">
    <property type="entry name" value="ABHYDROLASE"/>
</dbReference>
<dbReference type="InterPro" id="IPR000073">
    <property type="entry name" value="AB_hydrolase_1"/>
</dbReference>
<dbReference type="Gene3D" id="3.40.50.1820">
    <property type="entry name" value="alpha/beta hydrolase"/>
    <property type="match status" value="1"/>
</dbReference>
<dbReference type="EMBL" id="LN609302">
    <property type="protein sequence ID" value="CEF55005.1"/>
    <property type="molecule type" value="Genomic_DNA"/>
</dbReference>
<dbReference type="InterPro" id="IPR029058">
    <property type="entry name" value="AB_hydrolase_fold"/>
</dbReference>
<dbReference type="AlphaFoldDB" id="A0A0U5F3A8"/>
<gene>
    <name evidence="2" type="primary">acoC</name>
    <name evidence="2" type="ORF">AGA_1097</name>
    <name evidence="3" type="ORF">GOB80_03335</name>
</gene>
<feature type="domain" description="AB hydrolase-1" evidence="1">
    <location>
        <begin position="33"/>
        <end position="261"/>
    </location>
</feature>
<evidence type="ECO:0000313" key="5">
    <source>
        <dbReference type="Proteomes" id="UP000657200"/>
    </source>
</evidence>
<keyword evidence="2" id="KW-0808">Transferase</keyword>
<keyword evidence="2" id="KW-0012">Acyltransferase</keyword>
<evidence type="ECO:0000313" key="4">
    <source>
        <dbReference type="Proteomes" id="UP000068250"/>
    </source>
</evidence>
<proteinExistence type="predicted"/>
<dbReference type="GO" id="GO:0004742">
    <property type="term" value="F:dihydrolipoyllysine-residue acetyltransferase activity"/>
    <property type="evidence" value="ECO:0007669"/>
    <property type="project" value="UniProtKB-EC"/>
</dbReference>
<organism evidence="2 4">
    <name type="scientific">Acetobacter ghanensis</name>
    <dbReference type="NCBI Taxonomy" id="431306"/>
    <lineage>
        <taxon>Bacteria</taxon>
        <taxon>Pseudomonadati</taxon>
        <taxon>Pseudomonadota</taxon>
        <taxon>Alphaproteobacteria</taxon>
        <taxon>Acetobacterales</taxon>
        <taxon>Acetobacteraceae</taxon>
        <taxon>Acetobacter</taxon>
    </lineage>
</organism>
<dbReference type="PATRIC" id="fig|431306.5.peg.1113"/>
<keyword evidence="2" id="KW-0670">Pyruvate</keyword>